<dbReference type="Pfam" id="PF13378">
    <property type="entry name" value="MR_MLE_C"/>
    <property type="match status" value="1"/>
</dbReference>
<feature type="domain" description="Mandelate racemase/muconate lactonizing enzyme C-terminal" evidence="4">
    <location>
        <begin position="1"/>
        <end position="91"/>
    </location>
</feature>
<dbReference type="InterPro" id="IPR013342">
    <property type="entry name" value="Mandelate_racemase_C"/>
</dbReference>
<evidence type="ECO:0000313" key="5">
    <source>
        <dbReference type="EMBL" id="KPM10812.1"/>
    </source>
</evidence>
<protein>
    <submittedName>
        <fullName evidence="5">Mandelate racemase-like protein 1</fullName>
    </submittedName>
</protein>
<evidence type="ECO:0000259" key="4">
    <source>
        <dbReference type="SMART" id="SM00922"/>
    </source>
</evidence>
<dbReference type="Proteomes" id="UP000616769">
    <property type="component" value="Unassembled WGS sequence"/>
</dbReference>
<evidence type="ECO:0000256" key="3">
    <source>
        <dbReference type="ARBA" id="ARBA00022842"/>
    </source>
</evidence>
<dbReference type="Gene3D" id="3.20.20.120">
    <property type="entry name" value="Enolase-like C-terminal domain"/>
    <property type="match status" value="1"/>
</dbReference>
<dbReference type="SFLD" id="SFLDS00001">
    <property type="entry name" value="Enolase"/>
    <property type="match status" value="1"/>
</dbReference>
<reference evidence="5 6" key="1">
    <citation type="journal article" date="2015" name="Parasit. Vectors">
        <title>Draft genome of the scabies mite.</title>
        <authorList>
            <person name="Rider S.D.Jr."/>
            <person name="Morgan M.S."/>
            <person name="Arlian L.G."/>
        </authorList>
    </citation>
    <scope>NUCLEOTIDE SEQUENCE [LARGE SCALE GENOMIC DNA]</scope>
    <source>
        <strain evidence="5">Arlian Lab</strain>
    </source>
</reference>
<dbReference type="GO" id="GO:0016052">
    <property type="term" value="P:carbohydrate catabolic process"/>
    <property type="evidence" value="ECO:0007669"/>
    <property type="project" value="TreeGrafter"/>
</dbReference>
<sequence>MCRQAIDDGFRRFKVKVGTGIETDRKRLQVVREEIGPDCLLMVDANQRWEVQEAIDDMKQLVDFGILWIEEPTSPDDILGHRQIATELRPSGIKVATGEQCSNRIMFKQFLAHGSMDFCQIDSCRLASINEILPIILMAAKFQIPICPHAGGVGLCEYVQHLAIWDFIAVSGPNPNRMIEYNSHLTEHFLKPARCWNGSYQVPKESGYCCEFKSESIEKFSFPNGSYWRKHRE</sequence>
<organism evidence="5 6">
    <name type="scientific">Sarcoptes scabiei</name>
    <name type="common">Itch mite</name>
    <name type="synonym">Acarus scabiei</name>
    <dbReference type="NCBI Taxonomy" id="52283"/>
    <lineage>
        <taxon>Eukaryota</taxon>
        <taxon>Metazoa</taxon>
        <taxon>Ecdysozoa</taxon>
        <taxon>Arthropoda</taxon>
        <taxon>Chelicerata</taxon>
        <taxon>Arachnida</taxon>
        <taxon>Acari</taxon>
        <taxon>Acariformes</taxon>
        <taxon>Sarcoptiformes</taxon>
        <taxon>Astigmata</taxon>
        <taxon>Psoroptidia</taxon>
        <taxon>Sarcoptoidea</taxon>
        <taxon>Sarcoptidae</taxon>
        <taxon>Sarcoptinae</taxon>
        <taxon>Sarcoptes</taxon>
    </lineage>
</organism>
<evidence type="ECO:0000313" key="6">
    <source>
        <dbReference type="Proteomes" id="UP000616769"/>
    </source>
</evidence>
<dbReference type="GO" id="GO:0009063">
    <property type="term" value="P:amino acid catabolic process"/>
    <property type="evidence" value="ECO:0007669"/>
    <property type="project" value="InterPro"/>
</dbReference>
<dbReference type="AlphaFoldDB" id="A0A132AIJ5"/>
<proteinExistence type="predicted"/>
<keyword evidence="2" id="KW-0479">Metal-binding</keyword>
<dbReference type="VEuPathDB" id="VectorBase:SSCA000932"/>
<dbReference type="GO" id="GO:0016836">
    <property type="term" value="F:hydro-lyase activity"/>
    <property type="evidence" value="ECO:0007669"/>
    <property type="project" value="TreeGrafter"/>
</dbReference>
<comment type="cofactor">
    <cofactor evidence="1">
        <name>Mg(2+)</name>
        <dbReference type="ChEBI" id="CHEBI:18420"/>
    </cofactor>
</comment>
<evidence type="ECO:0000256" key="2">
    <source>
        <dbReference type="ARBA" id="ARBA00022723"/>
    </source>
</evidence>
<dbReference type="SMART" id="SM00922">
    <property type="entry name" value="MR_MLE"/>
    <property type="match status" value="1"/>
</dbReference>
<dbReference type="OrthoDB" id="14161at2759"/>
<gene>
    <name evidence="5" type="ORF">QR98_0093750</name>
</gene>
<evidence type="ECO:0000256" key="1">
    <source>
        <dbReference type="ARBA" id="ARBA00001946"/>
    </source>
</evidence>
<dbReference type="InterPro" id="IPR036849">
    <property type="entry name" value="Enolase-like_C_sf"/>
</dbReference>
<dbReference type="GO" id="GO:0000287">
    <property type="term" value="F:magnesium ion binding"/>
    <property type="evidence" value="ECO:0007669"/>
    <property type="project" value="TreeGrafter"/>
</dbReference>
<comment type="caution">
    <text evidence="5">The sequence shown here is derived from an EMBL/GenBank/DDBJ whole genome shotgun (WGS) entry which is preliminary data.</text>
</comment>
<keyword evidence="3" id="KW-0460">Magnesium</keyword>
<dbReference type="InterPro" id="IPR029065">
    <property type="entry name" value="Enolase_C-like"/>
</dbReference>
<dbReference type="InterPro" id="IPR018110">
    <property type="entry name" value="Mandel_Rmase/mucon_lact_enz_CS"/>
</dbReference>
<dbReference type="PROSITE" id="PS00909">
    <property type="entry name" value="MR_MLE_2"/>
    <property type="match status" value="1"/>
</dbReference>
<dbReference type="PANTHER" id="PTHR13794:SF58">
    <property type="entry name" value="MITOCHONDRIAL ENOLASE SUPERFAMILY MEMBER 1"/>
    <property type="match status" value="1"/>
</dbReference>
<name>A0A132AIJ5_SARSC</name>
<dbReference type="PANTHER" id="PTHR13794">
    <property type="entry name" value="ENOLASE SUPERFAMILY, MANDELATE RACEMASE"/>
    <property type="match status" value="1"/>
</dbReference>
<dbReference type="SUPFAM" id="SSF51604">
    <property type="entry name" value="Enolase C-terminal domain-like"/>
    <property type="match status" value="1"/>
</dbReference>
<dbReference type="InterPro" id="IPR046945">
    <property type="entry name" value="RHMD-like"/>
</dbReference>
<dbReference type="EMBL" id="JXLN01015782">
    <property type="protein sequence ID" value="KPM10812.1"/>
    <property type="molecule type" value="Genomic_DNA"/>
</dbReference>
<accession>A0A132AIJ5</accession>